<dbReference type="InterPro" id="IPR013180">
    <property type="entry name" value="CTNNBL1_N"/>
</dbReference>
<keyword evidence="5" id="KW-0539">Nucleus</keyword>
<dbReference type="SUPFAM" id="SSF48371">
    <property type="entry name" value="ARM repeat"/>
    <property type="match status" value="1"/>
</dbReference>
<keyword evidence="2" id="KW-0597">Phosphoprotein</keyword>
<dbReference type="InterPro" id="IPR011989">
    <property type="entry name" value="ARM-like"/>
</dbReference>
<evidence type="ECO:0000256" key="7">
    <source>
        <dbReference type="SAM" id="MobiDB-lite"/>
    </source>
</evidence>
<dbReference type="STRING" id="5217.A0A4V1M4K5"/>
<dbReference type="PANTHER" id="PTHR14978">
    <property type="entry name" value="BETA-CATENIN-LIKE PROTEIN 1 NUCLEAR ASSOCIATED PROTEIN"/>
    <property type="match status" value="1"/>
</dbReference>
<reference evidence="9 10" key="1">
    <citation type="submission" date="2016-06" db="EMBL/GenBank/DDBJ databases">
        <title>Evolution of pathogenesis and genome organization in the Tremellales.</title>
        <authorList>
            <person name="Cuomo C."/>
            <person name="Litvintseva A."/>
            <person name="Heitman J."/>
            <person name="Chen Y."/>
            <person name="Sun S."/>
            <person name="Springer D."/>
            <person name="Dromer F."/>
            <person name="Young S."/>
            <person name="Zeng Q."/>
            <person name="Chapman S."/>
            <person name="Gujja S."/>
            <person name="Saif S."/>
            <person name="Birren B."/>
        </authorList>
    </citation>
    <scope>NUCLEOTIDE SEQUENCE [LARGE SCALE GENOMIC DNA]</scope>
    <source>
        <strain evidence="9 10">ATCC 28783</strain>
    </source>
</reference>
<dbReference type="FunFam" id="1.25.10.10:FF:001136">
    <property type="entry name" value="Beta-catenin-like protein 1"/>
    <property type="match status" value="1"/>
</dbReference>
<evidence type="ECO:0000256" key="1">
    <source>
        <dbReference type="ARBA" id="ARBA00004123"/>
    </source>
</evidence>
<evidence type="ECO:0000256" key="4">
    <source>
        <dbReference type="ARBA" id="ARBA00023054"/>
    </source>
</evidence>
<protein>
    <submittedName>
        <fullName evidence="9">Beta-catenin-like protein 1</fullName>
    </submittedName>
</protein>
<evidence type="ECO:0000256" key="6">
    <source>
        <dbReference type="SAM" id="Coils"/>
    </source>
</evidence>
<proteinExistence type="predicted"/>
<dbReference type="PANTHER" id="PTHR14978:SF0">
    <property type="entry name" value="BETA-CATENIN-LIKE PROTEIN 1"/>
    <property type="match status" value="1"/>
</dbReference>
<dbReference type="Gene3D" id="1.25.10.10">
    <property type="entry name" value="Leucine-rich Repeat Variant"/>
    <property type="match status" value="1"/>
</dbReference>
<evidence type="ECO:0000256" key="2">
    <source>
        <dbReference type="ARBA" id="ARBA00022553"/>
    </source>
</evidence>
<gene>
    <name evidence="9" type="ORF">M231_01938</name>
</gene>
<dbReference type="InterPro" id="IPR039678">
    <property type="entry name" value="CTNNBL1"/>
</dbReference>
<dbReference type="Proteomes" id="UP000289152">
    <property type="component" value="Unassembled WGS sequence"/>
</dbReference>
<feature type="domain" description="Beta-catenin-like protein 1 N-terminal" evidence="8">
    <location>
        <begin position="94"/>
        <end position="203"/>
    </location>
</feature>
<dbReference type="FunCoup" id="A0A4V1M4K5">
    <property type="interactions" value="645"/>
</dbReference>
<dbReference type="Pfam" id="PF08216">
    <property type="entry name" value="CTNNBL"/>
    <property type="match status" value="1"/>
</dbReference>
<dbReference type="EMBL" id="SDIL01000015">
    <property type="protein sequence ID" value="RXK40687.1"/>
    <property type="molecule type" value="Genomic_DNA"/>
</dbReference>
<dbReference type="GO" id="GO:0005681">
    <property type="term" value="C:spliceosomal complex"/>
    <property type="evidence" value="ECO:0007669"/>
    <property type="project" value="TreeGrafter"/>
</dbReference>
<evidence type="ECO:0000256" key="5">
    <source>
        <dbReference type="ARBA" id="ARBA00023242"/>
    </source>
</evidence>
<evidence type="ECO:0000256" key="3">
    <source>
        <dbReference type="ARBA" id="ARBA00022737"/>
    </source>
</evidence>
<dbReference type="InParanoid" id="A0A4V1M4K5"/>
<evidence type="ECO:0000313" key="9">
    <source>
        <dbReference type="EMBL" id="RXK40687.1"/>
    </source>
</evidence>
<dbReference type="AlphaFoldDB" id="A0A4V1M4K5"/>
<comment type="caution">
    <text evidence="9">The sequence shown here is derived from an EMBL/GenBank/DDBJ whole genome shotgun (WGS) entry which is preliminary data.</text>
</comment>
<sequence>MDVDKLFKLPALPAGAARKRKFTDNPTPEMLERYKVPRVETRDLKSQSIPVKNGKGKGHATTVEDEEDDRMYAEADRPDEVDPDEEGRFFGGGLNTEQEQIMDIFDAAGDETEDTTLTLPALRRQIGRFERVVAKNAEQRGKHPDDPSKFIESEADLDTSIKQFLTLTQNPILFYPELVRSGTVALLTNLLSHENTDIAIDTIDVIRELIDDDVLDNLEDGDEEEDGLAAKARMAMGELIDDLLNNSLLDLLVANLGRLNEEEETDRDGVFGILNVFENLLSFMPPLAEQIVNTTTLLPWIIQRLGKKDFDSNKQYTSEILSMVLQDSRDTKLRVGELNGLETLLQAVAQYRKKDPDTGEEVEFMENCFDALCSLLGEPELKGQFLEAEGVELMIILMKAKLLARTRAIKVLTYALQTEDGSPACERFVDMLGLKTLFSAFMSRPDQKRRLNASSVTEDEEHILSILVSLFTHLASDSPQRIRLVAKFVESEYEKVERLLEMREAAESRLRVVNREIEREKKVMVANGEEVGEEEEAEWYLRRMDEGLSALQNVDYILAWVCMEDDGAMTHARTLLSRRDQSLGDVVIVLQDFKDNIGDPKEEEEEGQASLQKMVLEQLIAFLSEVE</sequence>
<organism evidence="9 10">
    <name type="scientific">Tremella mesenterica</name>
    <name type="common">Jelly fungus</name>
    <dbReference type="NCBI Taxonomy" id="5217"/>
    <lineage>
        <taxon>Eukaryota</taxon>
        <taxon>Fungi</taxon>
        <taxon>Dikarya</taxon>
        <taxon>Basidiomycota</taxon>
        <taxon>Agaricomycotina</taxon>
        <taxon>Tremellomycetes</taxon>
        <taxon>Tremellales</taxon>
        <taxon>Tremellaceae</taxon>
        <taxon>Tremella</taxon>
    </lineage>
</organism>
<feature type="compositionally biased region" description="Basic and acidic residues" evidence="7">
    <location>
        <begin position="70"/>
        <end position="80"/>
    </location>
</feature>
<comment type="subcellular location">
    <subcellularLocation>
        <location evidence="1">Nucleus</location>
    </subcellularLocation>
</comment>
<feature type="coiled-coil region" evidence="6">
    <location>
        <begin position="489"/>
        <end position="523"/>
    </location>
</feature>
<keyword evidence="10" id="KW-1185">Reference proteome</keyword>
<dbReference type="OrthoDB" id="1898821at2759"/>
<keyword evidence="3" id="KW-0677">Repeat</keyword>
<dbReference type="VEuPathDB" id="FungiDB:TREMEDRAFT_25178"/>
<evidence type="ECO:0000313" key="10">
    <source>
        <dbReference type="Proteomes" id="UP000289152"/>
    </source>
</evidence>
<evidence type="ECO:0000259" key="8">
    <source>
        <dbReference type="SMART" id="SM01156"/>
    </source>
</evidence>
<dbReference type="InterPro" id="IPR016024">
    <property type="entry name" value="ARM-type_fold"/>
</dbReference>
<dbReference type="GO" id="GO:0010467">
    <property type="term" value="P:gene expression"/>
    <property type="evidence" value="ECO:0007669"/>
    <property type="project" value="UniProtKB-ARBA"/>
</dbReference>
<name>A0A4V1M4K5_TREME</name>
<keyword evidence="4 6" id="KW-0175">Coiled coil</keyword>
<feature type="region of interest" description="Disordered" evidence="7">
    <location>
        <begin position="41"/>
        <end position="85"/>
    </location>
</feature>
<dbReference type="SMART" id="SM01156">
    <property type="entry name" value="DUF1716"/>
    <property type="match status" value="1"/>
</dbReference>
<accession>A0A4V1M4K5</accession>